<dbReference type="InterPro" id="IPR004474">
    <property type="entry name" value="LytR_CpsA_psr"/>
</dbReference>
<keyword evidence="2" id="KW-0812">Transmembrane</keyword>
<dbReference type="Gene3D" id="3.40.630.190">
    <property type="entry name" value="LCP protein"/>
    <property type="match status" value="1"/>
</dbReference>
<dbReference type="Pfam" id="PF03816">
    <property type="entry name" value="LytR_cpsA_psr"/>
    <property type="match status" value="1"/>
</dbReference>
<evidence type="ECO:0000256" key="2">
    <source>
        <dbReference type="SAM" id="Phobius"/>
    </source>
</evidence>
<evidence type="ECO:0000313" key="5">
    <source>
        <dbReference type="Proteomes" id="UP000515928"/>
    </source>
</evidence>
<feature type="transmembrane region" description="Helical" evidence="2">
    <location>
        <begin position="12"/>
        <end position="36"/>
    </location>
</feature>
<feature type="transmembrane region" description="Helical" evidence="2">
    <location>
        <begin position="74"/>
        <end position="92"/>
    </location>
</feature>
<evidence type="ECO:0000259" key="3">
    <source>
        <dbReference type="Pfam" id="PF03816"/>
    </source>
</evidence>
<evidence type="ECO:0000313" key="4">
    <source>
        <dbReference type="EMBL" id="QNN60262.1"/>
    </source>
</evidence>
<dbReference type="PANTHER" id="PTHR33392:SF6">
    <property type="entry name" value="POLYISOPRENYL-TEICHOIC ACID--PEPTIDOGLYCAN TEICHOIC ACID TRANSFERASE TAGU"/>
    <property type="match status" value="1"/>
</dbReference>
<accession>A0A7G9RXD7</accession>
<dbReference type="InterPro" id="IPR050922">
    <property type="entry name" value="LytR/CpsA/Psr_CW_biosynth"/>
</dbReference>
<organism evidence="4 5">
    <name type="scientific">Erysipelothrix inopinata</name>
    <dbReference type="NCBI Taxonomy" id="225084"/>
    <lineage>
        <taxon>Bacteria</taxon>
        <taxon>Bacillati</taxon>
        <taxon>Bacillota</taxon>
        <taxon>Erysipelotrichia</taxon>
        <taxon>Erysipelotrichales</taxon>
        <taxon>Erysipelotrichaceae</taxon>
        <taxon>Erysipelothrix</taxon>
    </lineage>
</organism>
<sequence length="487" mass="54764">MKKNKNKEFFLFRAKFIFGLQVLISALTTFALYRLNLLPMKYFGIVVALIVVLLLLVGLMLLKSKKNGVINTGKILSLILSLAMILGTKYVFDGNSFLKKITGADKDVHLISVIVMEDSSYKKFDDVKNLEFAANTGFDKEGIAKAQELIKKEFKTDVKTVDYKTYDQLADSLYTGKSQVMLLSEAHRGLIKESHEDFDQKTRVIATVQYDEDSNVKKRDVNVKQETFSIFITGIDTYGPVSTVARSDVNMIMTVNPRQRQVLLTSIPRDYHVKLASKGAYDKLTHSGIYGPMESVNTLENLLDIEIDYYLKVNFSSVERIVDALGGVEVNSFYTFSVGGYSYQKGMNHMNGPMALRFVRERKTLPNGDSDRGRHQQELIKGIINKAASPAIITNFNSILDSVSDSIITSMPDNELRTLIKMQVDNPASWDVQTAQLKGTGAYSKTTYSMPGWNLYVMEPDFNSVNNATKLIHDMENNKVIKSNNDN</sequence>
<dbReference type="PANTHER" id="PTHR33392">
    <property type="entry name" value="POLYISOPRENYL-TEICHOIC ACID--PEPTIDOGLYCAN TEICHOIC ACID TRANSFERASE TAGU"/>
    <property type="match status" value="1"/>
</dbReference>
<feature type="transmembrane region" description="Helical" evidence="2">
    <location>
        <begin position="42"/>
        <end position="62"/>
    </location>
</feature>
<keyword evidence="2" id="KW-0472">Membrane</keyword>
<dbReference type="EMBL" id="CP060715">
    <property type="protein sequence ID" value="QNN60262.1"/>
    <property type="molecule type" value="Genomic_DNA"/>
</dbReference>
<proteinExistence type="inferred from homology"/>
<feature type="domain" description="Cell envelope-related transcriptional attenuator" evidence="3">
    <location>
        <begin position="246"/>
        <end position="388"/>
    </location>
</feature>
<dbReference type="RefSeq" id="WP_187533394.1">
    <property type="nucleotide sequence ID" value="NZ_CBCSHU010000030.1"/>
</dbReference>
<protein>
    <submittedName>
        <fullName evidence="4">LCP family protein</fullName>
    </submittedName>
</protein>
<dbReference type="Gene3D" id="3.40.190.10">
    <property type="entry name" value="Periplasmic binding protein-like II"/>
    <property type="match status" value="1"/>
</dbReference>
<dbReference type="AlphaFoldDB" id="A0A7G9RXD7"/>
<keyword evidence="2" id="KW-1133">Transmembrane helix</keyword>
<evidence type="ECO:0000256" key="1">
    <source>
        <dbReference type="ARBA" id="ARBA00006068"/>
    </source>
</evidence>
<dbReference type="Proteomes" id="UP000515928">
    <property type="component" value="Chromosome"/>
</dbReference>
<name>A0A7G9RXD7_9FIRM</name>
<dbReference type="KEGG" id="eio:H9L01_07770"/>
<gene>
    <name evidence="4" type="ORF">H9L01_07770</name>
</gene>
<keyword evidence="5" id="KW-1185">Reference proteome</keyword>
<dbReference type="NCBIfam" id="TIGR00350">
    <property type="entry name" value="lytR_cpsA_psr"/>
    <property type="match status" value="1"/>
</dbReference>
<reference evidence="4 5" key="1">
    <citation type="submission" date="2020-08" db="EMBL/GenBank/DDBJ databases">
        <title>Genome sequence of Erysipelothrix inopinata DSM 15511T.</title>
        <authorList>
            <person name="Hyun D.-W."/>
            <person name="Bae J.-W."/>
        </authorList>
    </citation>
    <scope>NUCLEOTIDE SEQUENCE [LARGE SCALE GENOMIC DNA]</scope>
    <source>
        <strain evidence="4 5">DSM 15511</strain>
    </source>
</reference>
<comment type="similarity">
    <text evidence="1">Belongs to the LytR/CpsA/Psr (LCP) family.</text>
</comment>